<dbReference type="EMBL" id="FPIZ01000024">
    <property type="protein sequence ID" value="SFW84510.1"/>
    <property type="molecule type" value="Genomic_DNA"/>
</dbReference>
<accession>A0A1K1SJM2</accession>
<dbReference type="EMBL" id="CP140154">
    <property type="protein sequence ID" value="WQG89880.1"/>
    <property type="molecule type" value="Genomic_DNA"/>
</dbReference>
<feature type="compositionally biased region" description="Basic and acidic residues" evidence="1">
    <location>
        <begin position="41"/>
        <end position="53"/>
    </location>
</feature>
<organism evidence="2 4">
    <name type="scientific">Chitinophaga sancti</name>
    <dbReference type="NCBI Taxonomy" id="1004"/>
    <lineage>
        <taxon>Bacteria</taxon>
        <taxon>Pseudomonadati</taxon>
        <taxon>Bacteroidota</taxon>
        <taxon>Chitinophagia</taxon>
        <taxon>Chitinophagales</taxon>
        <taxon>Chitinophagaceae</taxon>
        <taxon>Chitinophaga</taxon>
    </lineage>
</organism>
<evidence type="ECO:0000313" key="5">
    <source>
        <dbReference type="Proteomes" id="UP001326715"/>
    </source>
</evidence>
<dbReference type="AlphaFoldDB" id="A0A1K1SJM2"/>
<proteinExistence type="predicted"/>
<dbReference type="Proteomes" id="UP001326715">
    <property type="component" value="Chromosome"/>
</dbReference>
<evidence type="ECO:0000313" key="2">
    <source>
        <dbReference type="EMBL" id="SFW84510.1"/>
    </source>
</evidence>
<reference evidence="2 4" key="1">
    <citation type="submission" date="2016-11" db="EMBL/GenBank/DDBJ databases">
        <authorList>
            <person name="Jaros S."/>
            <person name="Januszkiewicz K."/>
            <person name="Wedrychowicz H."/>
        </authorList>
    </citation>
    <scope>NUCLEOTIDE SEQUENCE [LARGE SCALE GENOMIC DNA]</scope>
    <source>
        <strain evidence="2 4">DSM 784</strain>
    </source>
</reference>
<dbReference type="OrthoDB" id="667380at2"/>
<dbReference type="STRING" id="1004.SAMN05661012_05568"/>
<feature type="region of interest" description="Disordered" evidence="1">
    <location>
        <begin position="32"/>
        <end position="53"/>
    </location>
</feature>
<name>A0A1K1SJM2_9BACT</name>
<keyword evidence="5" id="KW-1185">Reference proteome</keyword>
<reference evidence="3 5" key="2">
    <citation type="submission" date="2023-11" db="EMBL/GenBank/DDBJ databases">
        <title>MicrobeMod: A computational toolkit for identifying prokaryotic methylation and restriction-modification with nanopore sequencing.</title>
        <authorList>
            <person name="Crits-Christoph A."/>
            <person name="Kang S.C."/>
            <person name="Lee H."/>
            <person name="Ostrov N."/>
        </authorList>
    </citation>
    <scope>NUCLEOTIDE SEQUENCE [LARGE SCALE GENOMIC DNA]</scope>
    <source>
        <strain evidence="3 5">ATCC 23090</strain>
    </source>
</reference>
<evidence type="ECO:0000313" key="4">
    <source>
        <dbReference type="Proteomes" id="UP000183788"/>
    </source>
</evidence>
<evidence type="ECO:0000256" key="1">
    <source>
        <dbReference type="SAM" id="MobiDB-lite"/>
    </source>
</evidence>
<sequence>MTSQEMIAFKTTLKQTGSDLINKRIDQAKQMIASAQEAANSEEKSSAGDKYETGRAMGHLEKDMHARQQEENKSELDRLQKVNTGKIYTSAQPGAFIRCKEQSFFIAAGLGKQTINEETIFFLSPLSPIAKLLQGKKEGDIFLFNKEERTILSLF</sequence>
<evidence type="ECO:0000313" key="3">
    <source>
        <dbReference type="EMBL" id="WQG89880.1"/>
    </source>
</evidence>
<dbReference type="RefSeq" id="WP_072364726.1">
    <property type="nucleotide sequence ID" value="NZ_CP139972.1"/>
</dbReference>
<evidence type="ECO:0008006" key="6">
    <source>
        <dbReference type="Google" id="ProtNLM"/>
    </source>
</evidence>
<protein>
    <recommendedName>
        <fullName evidence="6">3-oxoacyl-ACP synthase</fullName>
    </recommendedName>
</protein>
<gene>
    <name evidence="2" type="ORF">SAMN05661012_05568</name>
    <name evidence="3" type="ORF">SR876_00095</name>
</gene>
<dbReference type="Proteomes" id="UP000183788">
    <property type="component" value="Unassembled WGS sequence"/>
</dbReference>